<dbReference type="GO" id="GO:0051539">
    <property type="term" value="F:4 iron, 4 sulfur cluster binding"/>
    <property type="evidence" value="ECO:0007669"/>
    <property type="project" value="UniProtKB-UniRule"/>
</dbReference>
<evidence type="ECO:0000256" key="1">
    <source>
        <dbReference type="ARBA" id="ARBA00006100"/>
    </source>
</evidence>
<keyword evidence="2" id="KW-0408">Iron</keyword>
<dbReference type="EMBL" id="LR586016">
    <property type="protein sequence ID" value="VIP05750.1"/>
    <property type="molecule type" value="Genomic_DNA"/>
</dbReference>
<evidence type="ECO:0000313" key="4">
    <source>
        <dbReference type="EMBL" id="VIP05750.1"/>
    </source>
</evidence>
<dbReference type="EMBL" id="LR593887">
    <property type="protein sequence ID" value="VTS08856.1"/>
    <property type="molecule type" value="Genomic_DNA"/>
</dbReference>
<dbReference type="InterPro" id="IPR004559">
    <property type="entry name" value="HemW-like"/>
</dbReference>
<dbReference type="SMART" id="SM00729">
    <property type="entry name" value="Elp3"/>
    <property type="match status" value="1"/>
</dbReference>
<dbReference type="GO" id="GO:0006779">
    <property type="term" value="P:porphyrin-containing compound biosynthetic process"/>
    <property type="evidence" value="ECO:0007669"/>
    <property type="project" value="InterPro"/>
</dbReference>
<dbReference type="Pfam" id="PF06969">
    <property type="entry name" value="HemN_C"/>
    <property type="match status" value="1"/>
</dbReference>
<dbReference type="InParanoid" id="A0A6C2YVU9"/>
<proteinExistence type="inferred from homology"/>
<reference evidence="4" key="1">
    <citation type="submission" date="2019-04" db="EMBL/GenBank/DDBJ databases">
        <authorList>
            <consortium name="Science for Life Laboratories"/>
        </authorList>
    </citation>
    <scope>NUCLEOTIDE SEQUENCE</scope>
    <source>
        <strain evidence="4">MBLW1</strain>
    </source>
</reference>
<accession>A0A6C2YVU9</accession>
<evidence type="ECO:0000259" key="3">
    <source>
        <dbReference type="PROSITE" id="PS51918"/>
    </source>
</evidence>
<keyword evidence="2" id="KW-0963">Cytoplasm</keyword>
<dbReference type="SFLD" id="SFLDG01065">
    <property type="entry name" value="anaerobic_coproporphyrinogen-I"/>
    <property type="match status" value="1"/>
</dbReference>
<evidence type="ECO:0000313" key="5">
    <source>
        <dbReference type="Proteomes" id="UP000464378"/>
    </source>
</evidence>
<evidence type="ECO:0000256" key="2">
    <source>
        <dbReference type="RuleBase" id="RU364116"/>
    </source>
</evidence>
<dbReference type="Pfam" id="PF04055">
    <property type="entry name" value="Radical_SAM"/>
    <property type="match status" value="1"/>
</dbReference>
<keyword evidence="5" id="KW-1185">Reference proteome</keyword>
<dbReference type="InterPro" id="IPR007197">
    <property type="entry name" value="rSAM"/>
</dbReference>
<dbReference type="SFLD" id="SFLDS00029">
    <property type="entry name" value="Radical_SAM"/>
    <property type="match status" value="1"/>
</dbReference>
<dbReference type="CDD" id="cd01335">
    <property type="entry name" value="Radical_SAM"/>
    <property type="match status" value="1"/>
</dbReference>
<dbReference type="InterPro" id="IPR010723">
    <property type="entry name" value="HemN_C"/>
</dbReference>
<keyword evidence="2" id="KW-0004">4Fe-4S</keyword>
<feature type="domain" description="Radical SAM core" evidence="3">
    <location>
        <begin position="19"/>
        <end position="249"/>
    </location>
</feature>
<dbReference type="InterPro" id="IPR034505">
    <property type="entry name" value="Coproporphyrinogen-III_oxidase"/>
</dbReference>
<keyword evidence="2" id="KW-0479">Metal-binding</keyword>
<comment type="similarity">
    <text evidence="1">Belongs to the anaerobic coproporphyrinogen-III oxidase family. HemW subfamily.</text>
</comment>
<dbReference type="AlphaFoldDB" id="A0A6C2YVU9"/>
<comment type="subcellular location">
    <subcellularLocation>
        <location evidence="2">Cytoplasm</location>
    </subcellularLocation>
</comment>
<keyword evidence="2" id="KW-0411">Iron-sulfur</keyword>
<dbReference type="PANTHER" id="PTHR13932">
    <property type="entry name" value="COPROPORPHYRINIGEN III OXIDASE"/>
    <property type="match status" value="1"/>
</dbReference>
<dbReference type="InterPro" id="IPR058240">
    <property type="entry name" value="rSAM_sf"/>
</dbReference>
<dbReference type="NCBIfam" id="TIGR00539">
    <property type="entry name" value="hemN_rel"/>
    <property type="match status" value="1"/>
</dbReference>
<dbReference type="GO" id="GO:0046872">
    <property type="term" value="F:metal ion binding"/>
    <property type="evidence" value="ECO:0007669"/>
    <property type="project" value="UniProtKB-UniRule"/>
</dbReference>
<keyword evidence="2" id="KW-0143">Chaperone</keyword>
<dbReference type="FunCoup" id="A0A6C2YVU9">
    <property type="interactions" value="513"/>
</dbReference>
<dbReference type="Gene3D" id="3.30.750.200">
    <property type="match status" value="1"/>
</dbReference>
<dbReference type="GO" id="GO:0005737">
    <property type="term" value="C:cytoplasm"/>
    <property type="evidence" value="ECO:0007669"/>
    <property type="project" value="UniProtKB-SubCell"/>
</dbReference>
<sequence length="398" mass="44556">MHLPAWPNRKSEKIVQVDPPWQTPRTAYVHIPFCAHHCGYCDFAVVTGQAHRQALYLEALEAELSASLRQPTPVAMRFLGGGTPTLLEPAQLLQLGQILDRWLPLRPDHQSVEFSIESTPDTLDADRVAALADIGVTRVSMGVQSFHAAALAALDRRHDAASIAPAIARVQARIPRLSIDLIYGIPGQSLADWQTDVQTALDLGVSHLSTYGLTYEKGTPLWKQRERGQVQPLDEDTELAQYEWAIDFLTAHGWDHYEMSNFAQPGQRCRHNEVYWANHAYFGFGVGAARYVAGKRELNTRSLADYLRKCLAGESPTFQSEELSPDERARETLAVQLRRCEGIHRESFHAQTGVPLDSLLPESHQPLVDAGFLAHTPTHFAITRQGRRLADWLVERLL</sequence>
<dbReference type="InterPro" id="IPR006638">
    <property type="entry name" value="Elp3/MiaA/NifB-like_rSAM"/>
</dbReference>
<gene>
    <name evidence="4" type="ORF">GMBLW1_34430</name>
</gene>
<protein>
    <recommendedName>
        <fullName evidence="2">Heme chaperone HemW</fullName>
    </recommendedName>
</protein>
<dbReference type="Proteomes" id="UP000464378">
    <property type="component" value="Chromosome"/>
</dbReference>
<dbReference type="KEGG" id="tim:GMBLW1_34430"/>
<dbReference type="SFLD" id="SFLDG01082">
    <property type="entry name" value="B12-binding_domain_containing"/>
    <property type="match status" value="1"/>
</dbReference>
<dbReference type="PROSITE" id="PS51918">
    <property type="entry name" value="RADICAL_SAM"/>
    <property type="match status" value="1"/>
</dbReference>
<keyword evidence="2" id="KW-0349">Heme</keyword>
<name>A0A6C2YVU9_9BACT</name>
<comment type="function">
    <text evidence="2">Probably acts as a heme chaperone, transferring heme to an unknown acceptor. Binds one molecule of heme per monomer, possibly covalently. Binds 1 [4Fe-4S] cluster. The cluster is coordinated with 3 cysteines and an exchangeable S-adenosyl-L-methionine.</text>
</comment>
<keyword evidence="2" id="KW-0949">S-adenosyl-L-methionine</keyword>
<dbReference type="SFLD" id="SFLDF00562">
    <property type="entry name" value="HemN-like__clustered_with_heat"/>
    <property type="match status" value="1"/>
</dbReference>
<dbReference type="SUPFAM" id="SSF102114">
    <property type="entry name" value="Radical SAM enzymes"/>
    <property type="match status" value="1"/>
</dbReference>
<dbReference type="GO" id="GO:0004109">
    <property type="term" value="F:coproporphyrinogen oxidase activity"/>
    <property type="evidence" value="ECO:0007669"/>
    <property type="project" value="InterPro"/>
</dbReference>
<organism evidence="4">
    <name type="scientific">Tuwongella immobilis</name>
    <dbReference type="NCBI Taxonomy" id="692036"/>
    <lineage>
        <taxon>Bacteria</taxon>
        <taxon>Pseudomonadati</taxon>
        <taxon>Planctomycetota</taxon>
        <taxon>Planctomycetia</taxon>
        <taxon>Gemmatales</taxon>
        <taxon>Gemmataceae</taxon>
        <taxon>Tuwongella</taxon>
    </lineage>
</organism>
<dbReference type="PANTHER" id="PTHR13932:SF5">
    <property type="entry name" value="RADICAL S-ADENOSYL METHIONINE DOMAIN-CONTAINING PROTEIN 1, MITOCHONDRIAL"/>
    <property type="match status" value="1"/>
</dbReference>